<evidence type="ECO:0000313" key="12">
    <source>
        <dbReference type="Proteomes" id="UP000294664"/>
    </source>
</evidence>
<proteinExistence type="predicted"/>
<dbReference type="GO" id="GO:0005737">
    <property type="term" value="C:cytoplasm"/>
    <property type="evidence" value="ECO:0007669"/>
    <property type="project" value="TreeGrafter"/>
</dbReference>
<dbReference type="PANTHER" id="PTHR21621:SF0">
    <property type="entry name" value="BETA-CITRYLGLUTAMATE SYNTHASE B-RELATED"/>
    <property type="match status" value="1"/>
</dbReference>
<dbReference type="GO" id="GO:0046872">
    <property type="term" value="F:metal ion binding"/>
    <property type="evidence" value="ECO:0007669"/>
    <property type="project" value="UniProtKB-KW"/>
</dbReference>
<sequence length="292" mass="29975">MAARIAIFAEAADWHVGRLAAALGRRGCAVHVLSLKTCGFAVGAAPHGLCLPGFVHELPDAAFVRILPNGTTEQITLRLGVLHALREAGVRVVNDARAIERCVDKSMTSFLITRAGLPTPRTLVLEAAEAAQGALDAAPGDMVLKPLFGAQGRGLKRLAPGARVPPPEEVAGVYYLQDFVPPAGAGHGDFRVFVIGGHAVAAMRREAEGWITNIHQGAQGVAIDPEGDLAALAVAAAEAVGADVAGVDLIRGADGALQILEVNSMPAWSGLHAATGRDMAEPIAALLAGTAA</sequence>
<reference evidence="11 12" key="1">
    <citation type="submission" date="2019-03" db="EMBL/GenBank/DDBJ databases">
        <title>Genomic Encyclopedia of Type Strains, Phase IV (KMG-IV): sequencing the most valuable type-strain genomes for metagenomic binning, comparative biology and taxonomic classification.</title>
        <authorList>
            <person name="Goeker M."/>
        </authorList>
    </citation>
    <scope>NUCLEOTIDE SEQUENCE [LARGE SCALE GENOMIC DNA]</scope>
    <source>
        <strain evidence="11 12">DSM 9035</strain>
    </source>
</reference>
<evidence type="ECO:0000256" key="1">
    <source>
        <dbReference type="ARBA" id="ARBA00001936"/>
    </source>
</evidence>
<dbReference type="PANTHER" id="PTHR21621">
    <property type="entry name" value="RIBOSOMAL PROTEIN S6 MODIFICATION PROTEIN"/>
    <property type="match status" value="1"/>
</dbReference>
<dbReference type="GO" id="GO:0005524">
    <property type="term" value="F:ATP binding"/>
    <property type="evidence" value="ECO:0007669"/>
    <property type="project" value="UniProtKB-UniRule"/>
</dbReference>
<dbReference type="InterPro" id="IPR004666">
    <property type="entry name" value="Rp_bS6_RimK/Lys_biosynth_LsyX"/>
</dbReference>
<keyword evidence="7" id="KW-0460">Magnesium</keyword>
<dbReference type="GO" id="GO:0016879">
    <property type="term" value="F:ligase activity, forming carbon-nitrogen bonds"/>
    <property type="evidence" value="ECO:0007669"/>
    <property type="project" value="TreeGrafter"/>
</dbReference>
<dbReference type="AlphaFoldDB" id="A0A4R3M0V1"/>
<keyword evidence="8" id="KW-0464">Manganese</keyword>
<dbReference type="InterPro" id="IPR011761">
    <property type="entry name" value="ATP-grasp"/>
</dbReference>
<organism evidence="11 12">
    <name type="scientific">Aquabacter spiritensis</name>
    <dbReference type="NCBI Taxonomy" id="933073"/>
    <lineage>
        <taxon>Bacteria</taxon>
        <taxon>Pseudomonadati</taxon>
        <taxon>Pseudomonadota</taxon>
        <taxon>Alphaproteobacteria</taxon>
        <taxon>Hyphomicrobiales</taxon>
        <taxon>Xanthobacteraceae</taxon>
        <taxon>Aquabacter</taxon>
    </lineage>
</organism>
<evidence type="ECO:0000313" key="11">
    <source>
        <dbReference type="EMBL" id="TCT04715.1"/>
    </source>
</evidence>
<keyword evidence="12" id="KW-1185">Reference proteome</keyword>
<dbReference type="Gene3D" id="3.40.50.20">
    <property type="match status" value="1"/>
</dbReference>
<gene>
    <name evidence="11" type="ORF">EDC64_106147</name>
</gene>
<evidence type="ECO:0000256" key="3">
    <source>
        <dbReference type="ARBA" id="ARBA00022598"/>
    </source>
</evidence>
<dbReference type="Gene3D" id="3.30.470.20">
    <property type="entry name" value="ATP-grasp fold, B domain"/>
    <property type="match status" value="1"/>
</dbReference>
<dbReference type="SUPFAM" id="SSF56059">
    <property type="entry name" value="Glutathione synthetase ATP-binding domain-like"/>
    <property type="match status" value="1"/>
</dbReference>
<comment type="caution">
    <text evidence="11">The sequence shown here is derived from an EMBL/GenBank/DDBJ whole genome shotgun (WGS) entry which is preliminary data.</text>
</comment>
<keyword evidence="6 9" id="KW-0067">ATP-binding</keyword>
<evidence type="ECO:0000259" key="10">
    <source>
        <dbReference type="PROSITE" id="PS50975"/>
    </source>
</evidence>
<dbReference type="InterPro" id="IPR041107">
    <property type="entry name" value="Rimk_N"/>
</dbReference>
<keyword evidence="5 9" id="KW-0547">Nucleotide-binding</keyword>
<evidence type="ECO:0000256" key="8">
    <source>
        <dbReference type="ARBA" id="ARBA00023211"/>
    </source>
</evidence>
<dbReference type="RefSeq" id="WP_132031484.1">
    <property type="nucleotide sequence ID" value="NZ_SMAI01000006.1"/>
</dbReference>
<evidence type="ECO:0000256" key="5">
    <source>
        <dbReference type="ARBA" id="ARBA00022741"/>
    </source>
</evidence>
<evidence type="ECO:0000256" key="7">
    <source>
        <dbReference type="ARBA" id="ARBA00022842"/>
    </source>
</evidence>
<dbReference type="Pfam" id="PF18030">
    <property type="entry name" value="Rimk_N"/>
    <property type="match status" value="1"/>
</dbReference>
<dbReference type="PROSITE" id="PS50975">
    <property type="entry name" value="ATP_GRASP"/>
    <property type="match status" value="1"/>
</dbReference>
<evidence type="ECO:0000256" key="9">
    <source>
        <dbReference type="PROSITE-ProRule" id="PRU00409"/>
    </source>
</evidence>
<feature type="domain" description="ATP-grasp" evidence="10">
    <location>
        <begin position="109"/>
        <end position="288"/>
    </location>
</feature>
<name>A0A4R3M0V1_9HYPH</name>
<dbReference type="OrthoDB" id="9786585at2"/>
<comment type="cofactor">
    <cofactor evidence="2">
        <name>Mg(2+)</name>
        <dbReference type="ChEBI" id="CHEBI:18420"/>
    </cofactor>
</comment>
<evidence type="ECO:0000256" key="4">
    <source>
        <dbReference type="ARBA" id="ARBA00022723"/>
    </source>
</evidence>
<keyword evidence="3" id="KW-0436">Ligase</keyword>
<dbReference type="InterPro" id="IPR013651">
    <property type="entry name" value="ATP-grasp_RimK-type"/>
</dbReference>
<accession>A0A4R3M0V1</accession>
<comment type="cofactor">
    <cofactor evidence="1">
        <name>Mn(2+)</name>
        <dbReference type="ChEBI" id="CHEBI:29035"/>
    </cofactor>
</comment>
<dbReference type="Pfam" id="PF08443">
    <property type="entry name" value="RimK"/>
    <property type="match status" value="1"/>
</dbReference>
<evidence type="ECO:0000256" key="2">
    <source>
        <dbReference type="ARBA" id="ARBA00001946"/>
    </source>
</evidence>
<protein>
    <submittedName>
        <fullName evidence="11">SSU ribosomal protein S6P modification protein</fullName>
    </submittedName>
</protein>
<dbReference type="Proteomes" id="UP000294664">
    <property type="component" value="Unassembled WGS sequence"/>
</dbReference>
<dbReference type="EMBL" id="SMAI01000006">
    <property type="protein sequence ID" value="TCT04715.1"/>
    <property type="molecule type" value="Genomic_DNA"/>
</dbReference>
<evidence type="ECO:0000256" key="6">
    <source>
        <dbReference type="ARBA" id="ARBA00022840"/>
    </source>
</evidence>
<keyword evidence="4" id="KW-0479">Metal-binding</keyword>
<dbReference type="NCBIfam" id="TIGR00768">
    <property type="entry name" value="rimK_fam"/>
    <property type="match status" value="1"/>
</dbReference>